<proteinExistence type="predicted"/>
<dbReference type="EMBL" id="MRZV01000596">
    <property type="protein sequence ID" value="PIK47198.1"/>
    <property type="molecule type" value="Genomic_DNA"/>
</dbReference>
<organism evidence="1 2">
    <name type="scientific">Stichopus japonicus</name>
    <name type="common">Sea cucumber</name>
    <dbReference type="NCBI Taxonomy" id="307972"/>
    <lineage>
        <taxon>Eukaryota</taxon>
        <taxon>Metazoa</taxon>
        <taxon>Echinodermata</taxon>
        <taxon>Eleutherozoa</taxon>
        <taxon>Echinozoa</taxon>
        <taxon>Holothuroidea</taxon>
        <taxon>Aspidochirotacea</taxon>
        <taxon>Aspidochirotida</taxon>
        <taxon>Stichopodidae</taxon>
        <taxon>Apostichopus</taxon>
    </lineage>
</organism>
<dbReference type="Proteomes" id="UP000230750">
    <property type="component" value="Unassembled WGS sequence"/>
</dbReference>
<gene>
    <name evidence="1" type="ORF">BSL78_15944</name>
</gene>
<name>A0A2G8KGS5_STIJA</name>
<dbReference type="AlphaFoldDB" id="A0A2G8KGS5"/>
<reference evidence="1 2" key="1">
    <citation type="journal article" date="2017" name="PLoS Biol.">
        <title>The sea cucumber genome provides insights into morphological evolution and visceral regeneration.</title>
        <authorList>
            <person name="Zhang X."/>
            <person name="Sun L."/>
            <person name="Yuan J."/>
            <person name="Sun Y."/>
            <person name="Gao Y."/>
            <person name="Zhang L."/>
            <person name="Li S."/>
            <person name="Dai H."/>
            <person name="Hamel J.F."/>
            <person name="Liu C."/>
            <person name="Yu Y."/>
            <person name="Liu S."/>
            <person name="Lin W."/>
            <person name="Guo K."/>
            <person name="Jin S."/>
            <person name="Xu P."/>
            <person name="Storey K.B."/>
            <person name="Huan P."/>
            <person name="Zhang T."/>
            <person name="Zhou Y."/>
            <person name="Zhang J."/>
            <person name="Lin C."/>
            <person name="Li X."/>
            <person name="Xing L."/>
            <person name="Huo D."/>
            <person name="Sun M."/>
            <person name="Wang L."/>
            <person name="Mercier A."/>
            <person name="Li F."/>
            <person name="Yang H."/>
            <person name="Xiang J."/>
        </authorList>
    </citation>
    <scope>NUCLEOTIDE SEQUENCE [LARGE SCALE GENOMIC DNA]</scope>
    <source>
        <strain evidence="1">Shaxun</strain>
        <tissue evidence="1">Muscle</tissue>
    </source>
</reference>
<protein>
    <submittedName>
        <fullName evidence="1">Uncharacterized protein</fullName>
    </submittedName>
</protein>
<keyword evidence="2" id="KW-1185">Reference proteome</keyword>
<accession>A0A2G8KGS5</accession>
<evidence type="ECO:0000313" key="2">
    <source>
        <dbReference type="Proteomes" id="UP000230750"/>
    </source>
</evidence>
<evidence type="ECO:0000313" key="1">
    <source>
        <dbReference type="EMBL" id="PIK47198.1"/>
    </source>
</evidence>
<sequence length="51" mass="6051">MRGVIRKAWRTSTRQGGSNYQCKMLVHLSMPIISRIVTSFTQSSKRWQYFQ</sequence>
<comment type="caution">
    <text evidence="1">The sequence shown here is derived from an EMBL/GenBank/DDBJ whole genome shotgun (WGS) entry which is preliminary data.</text>
</comment>